<protein>
    <submittedName>
        <fullName evidence="3">D-alanine--D-alanyl carrier protein ligase</fullName>
        <ecNumber evidence="3">6.2.1.54</ecNumber>
    </submittedName>
</protein>
<dbReference type="PANTHER" id="PTHR45398:SF1">
    <property type="entry name" value="ENZYME, PUTATIVE (JCVI)-RELATED"/>
    <property type="match status" value="1"/>
</dbReference>
<feature type="domain" description="AMP-dependent synthetase/ligase" evidence="1">
    <location>
        <begin position="23"/>
        <end position="287"/>
    </location>
</feature>
<sequence>MTTSLSHLLNAARPAHQLVAFGPAGDKTWQQFRTDVATLSHQLQAERSKRWALCCQDSYFFAVAFCAAAHADKSLLLPGNQQPEALQSLSEHIDGILTDQSINLEHAMQLRLPEALEHDVMPQCWFADLDLAALTLTLFTSGSSGYPKAISKHFTHLDAEVSVLETLWGDDTILEVESTVSHQHIYGLLFRLLWPLCTGRAFARENLVFPEQVIAHSHHSRVLISSPALLKRLQHESAPAANPYRAVFSSGGPLSPDGAKASLDYLQQLPHEVFGSTETGGIAHRQQFSTTTPWQLMPGIEGKQNELGCLMILSPFVGNEWYHTDDLIELSGDTFLLKGRADRVVKIEEKRVSLSEIEQHLERNPWIDDAAVAPTQGQGNRTYLGAVVTLTAEGQHFLTGHSKGKLWIELRQYLKKWLEPVAIPRRILIVAQLPINAQGKRQHHQIKALLEQHHEQPQEQLVDEA</sequence>
<accession>A0ABM8ZVD8</accession>
<gene>
    <name evidence="3" type="primary">dltA</name>
    <name evidence="3" type="ORF">VST7929_01853</name>
</gene>
<feature type="domain" description="AMP-binding enzyme C-terminal" evidence="2">
    <location>
        <begin position="356"/>
        <end position="440"/>
    </location>
</feature>
<dbReference type="EMBL" id="CAKLDI010000001">
    <property type="protein sequence ID" value="CAH0533971.1"/>
    <property type="molecule type" value="Genomic_DNA"/>
</dbReference>
<dbReference type="RefSeq" id="WP_237466384.1">
    <property type="nucleotide sequence ID" value="NZ_CAKLDI010000001.1"/>
</dbReference>
<keyword evidence="3" id="KW-0436">Ligase</keyword>
<dbReference type="InterPro" id="IPR045851">
    <property type="entry name" value="AMP-bd_C_sf"/>
</dbReference>
<evidence type="ECO:0000313" key="3">
    <source>
        <dbReference type="EMBL" id="CAH0533971.1"/>
    </source>
</evidence>
<dbReference type="InterPro" id="IPR000873">
    <property type="entry name" value="AMP-dep_synth/lig_dom"/>
</dbReference>
<dbReference type="InterPro" id="IPR025110">
    <property type="entry name" value="AMP-bd_C"/>
</dbReference>
<evidence type="ECO:0000259" key="1">
    <source>
        <dbReference type="Pfam" id="PF00501"/>
    </source>
</evidence>
<reference evidence="3" key="1">
    <citation type="submission" date="2021-11" db="EMBL/GenBank/DDBJ databases">
        <authorList>
            <person name="Rodrigo-Torres L."/>
            <person name="Arahal R. D."/>
            <person name="Lucena T."/>
        </authorList>
    </citation>
    <scope>NUCLEOTIDE SEQUENCE</scope>
    <source>
        <strain evidence="3">CECT 7929</strain>
    </source>
</reference>
<evidence type="ECO:0000259" key="2">
    <source>
        <dbReference type="Pfam" id="PF13193"/>
    </source>
</evidence>
<dbReference type="SUPFAM" id="SSF56801">
    <property type="entry name" value="Acetyl-CoA synthetase-like"/>
    <property type="match status" value="1"/>
</dbReference>
<dbReference type="Gene3D" id="3.40.50.12780">
    <property type="entry name" value="N-terminal domain of ligase-like"/>
    <property type="match status" value="1"/>
</dbReference>
<organism evidence="3 4">
    <name type="scientific">Vibrio stylophorae</name>
    <dbReference type="NCBI Taxonomy" id="659351"/>
    <lineage>
        <taxon>Bacteria</taxon>
        <taxon>Pseudomonadati</taxon>
        <taxon>Pseudomonadota</taxon>
        <taxon>Gammaproteobacteria</taxon>
        <taxon>Vibrionales</taxon>
        <taxon>Vibrionaceae</taxon>
        <taxon>Vibrio</taxon>
    </lineage>
</organism>
<proteinExistence type="predicted"/>
<dbReference type="Pfam" id="PF00501">
    <property type="entry name" value="AMP-binding"/>
    <property type="match status" value="1"/>
</dbReference>
<comment type="caution">
    <text evidence="3">The sequence shown here is derived from an EMBL/GenBank/DDBJ whole genome shotgun (WGS) entry which is preliminary data.</text>
</comment>
<keyword evidence="4" id="KW-1185">Reference proteome</keyword>
<name>A0ABM8ZVD8_9VIBR</name>
<dbReference type="Proteomes" id="UP000838672">
    <property type="component" value="Unassembled WGS sequence"/>
</dbReference>
<dbReference type="InterPro" id="IPR042099">
    <property type="entry name" value="ANL_N_sf"/>
</dbReference>
<dbReference type="Gene3D" id="3.30.300.30">
    <property type="match status" value="1"/>
</dbReference>
<evidence type="ECO:0000313" key="4">
    <source>
        <dbReference type="Proteomes" id="UP000838672"/>
    </source>
</evidence>
<dbReference type="EC" id="6.2.1.54" evidence="3"/>
<dbReference type="PANTHER" id="PTHR45398">
    <property type="match status" value="1"/>
</dbReference>
<dbReference type="Pfam" id="PF13193">
    <property type="entry name" value="AMP-binding_C"/>
    <property type="match status" value="1"/>
</dbReference>
<dbReference type="GO" id="GO:0016874">
    <property type="term" value="F:ligase activity"/>
    <property type="evidence" value="ECO:0007669"/>
    <property type="project" value="UniProtKB-KW"/>
</dbReference>